<sequence>MALCKLSSGFSWADEVEEEEKKKLEEENEKSTKRPNPFGSARPREKVLEEKGIDWQKLDQQLNRSSRKEKKQKENIPATTVQAERKGISTPNFRCPKQVPPRTKKGRNAPEDPDRNSGSRRKKEQDLSALVPPLMFPPRNMLALVAEMQNSHGHVSTHVKRPDCYQSRRHLNEHNMELDRVRGNFLDCNSRMAAGLNASIESMSRPYLDNMMPMRTTPQRQSSMADSEFEQRRPSNKVDMDREVGRSFKRRGVKDQRPGGQVM</sequence>
<evidence type="ECO:0000313" key="3">
    <source>
        <dbReference type="Proteomes" id="UP000825729"/>
    </source>
</evidence>
<organism evidence="2 3">
    <name type="scientific">Aristolochia fimbriata</name>
    <name type="common">White veined hardy Dutchman's pipe vine</name>
    <dbReference type="NCBI Taxonomy" id="158543"/>
    <lineage>
        <taxon>Eukaryota</taxon>
        <taxon>Viridiplantae</taxon>
        <taxon>Streptophyta</taxon>
        <taxon>Embryophyta</taxon>
        <taxon>Tracheophyta</taxon>
        <taxon>Spermatophyta</taxon>
        <taxon>Magnoliopsida</taxon>
        <taxon>Magnoliidae</taxon>
        <taxon>Piperales</taxon>
        <taxon>Aristolochiaceae</taxon>
        <taxon>Aristolochia</taxon>
    </lineage>
</organism>
<dbReference type="GO" id="GO:0003729">
    <property type="term" value="F:mRNA binding"/>
    <property type="evidence" value="ECO:0007669"/>
    <property type="project" value="TreeGrafter"/>
</dbReference>
<dbReference type="Proteomes" id="UP000825729">
    <property type="component" value="Unassembled WGS sequence"/>
</dbReference>
<feature type="compositionally biased region" description="Polar residues" evidence="1">
    <location>
        <begin position="216"/>
        <end position="225"/>
    </location>
</feature>
<feature type="compositionally biased region" description="Basic and acidic residues" evidence="1">
    <location>
        <begin position="19"/>
        <end position="32"/>
    </location>
</feature>
<feature type="region of interest" description="Disordered" evidence="1">
    <location>
        <begin position="214"/>
        <end position="263"/>
    </location>
</feature>
<comment type="caution">
    <text evidence="2">The sequence shown here is derived from an EMBL/GenBank/DDBJ whole genome shotgun (WGS) entry which is preliminary data.</text>
</comment>
<dbReference type="AlphaFoldDB" id="A0AAV7FEK9"/>
<feature type="region of interest" description="Disordered" evidence="1">
    <location>
        <begin position="1"/>
        <end position="128"/>
    </location>
</feature>
<feature type="compositionally biased region" description="Basic and acidic residues" evidence="1">
    <location>
        <begin position="42"/>
        <end position="57"/>
    </location>
</feature>
<dbReference type="EMBL" id="JAINDJ010000002">
    <property type="protein sequence ID" value="KAG9459578.1"/>
    <property type="molecule type" value="Genomic_DNA"/>
</dbReference>
<dbReference type="InterPro" id="IPR010433">
    <property type="entry name" value="EIF-4B_pln"/>
</dbReference>
<proteinExistence type="predicted"/>
<evidence type="ECO:0000256" key="1">
    <source>
        <dbReference type="SAM" id="MobiDB-lite"/>
    </source>
</evidence>
<dbReference type="GO" id="GO:0003743">
    <property type="term" value="F:translation initiation factor activity"/>
    <property type="evidence" value="ECO:0007669"/>
    <property type="project" value="InterPro"/>
</dbReference>
<feature type="compositionally biased region" description="Basic and acidic residues" evidence="1">
    <location>
        <begin position="108"/>
        <end position="117"/>
    </location>
</feature>
<dbReference type="Pfam" id="PF06273">
    <property type="entry name" value="eIF-4B"/>
    <property type="match status" value="1"/>
</dbReference>
<dbReference type="PANTHER" id="PTHR32091">
    <property type="entry name" value="EUKARYOTIC TRANSLATION INITIATION FACTOR 4B"/>
    <property type="match status" value="1"/>
</dbReference>
<protein>
    <submittedName>
        <fullName evidence="2">Uncharacterized protein</fullName>
    </submittedName>
</protein>
<evidence type="ECO:0000313" key="2">
    <source>
        <dbReference type="EMBL" id="KAG9459578.1"/>
    </source>
</evidence>
<keyword evidence="3" id="KW-1185">Reference proteome</keyword>
<feature type="compositionally biased region" description="Basic and acidic residues" evidence="1">
    <location>
        <begin position="229"/>
        <end position="246"/>
    </location>
</feature>
<accession>A0AAV7FEK9</accession>
<name>A0AAV7FEK9_ARIFI</name>
<dbReference type="PANTHER" id="PTHR32091:SF24">
    <property type="entry name" value="DUF4005 DOMAIN-CONTAINING PROTEIN"/>
    <property type="match status" value="1"/>
</dbReference>
<reference evidence="2 3" key="1">
    <citation type="submission" date="2021-07" db="EMBL/GenBank/DDBJ databases">
        <title>The Aristolochia fimbriata genome: insights into angiosperm evolution, floral development and chemical biosynthesis.</title>
        <authorList>
            <person name="Jiao Y."/>
        </authorList>
    </citation>
    <scope>NUCLEOTIDE SEQUENCE [LARGE SCALE GENOMIC DNA]</scope>
    <source>
        <strain evidence="2">IBCAS-2021</strain>
        <tissue evidence="2">Leaf</tissue>
    </source>
</reference>
<gene>
    <name evidence="2" type="ORF">H6P81_004086</name>
</gene>